<comment type="caution">
    <text evidence="2">The sequence shown here is derived from an EMBL/GenBank/DDBJ whole genome shotgun (WGS) entry which is preliminary data.</text>
</comment>
<evidence type="ECO:0000313" key="3">
    <source>
        <dbReference type="Proteomes" id="UP000624244"/>
    </source>
</evidence>
<gene>
    <name evidence="2" type="ORF">GGP41_003255</name>
</gene>
<feature type="compositionally biased region" description="Basic and acidic residues" evidence="1">
    <location>
        <begin position="111"/>
        <end position="122"/>
    </location>
</feature>
<evidence type="ECO:0000256" key="1">
    <source>
        <dbReference type="SAM" id="MobiDB-lite"/>
    </source>
</evidence>
<feature type="region of interest" description="Disordered" evidence="1">
    <location>
        <begin position="1"/>
        <end position="38"/>
    </location>
</feature>
<reference evidence="2" key="1">
    <citation type="submission" date="2019-11" db="EMBL/GenBank/DDBJ databases">
        <title>Bipolaris sorokiniana Genome sequencing.</title>
        <authorList>
            <person name="Wang H."/>
        </authorList>
    </citation>
    <scope>NUCLEOTIDE SEQUENCE</scope>
</reference>
<dbReference type="Proteomes" id="UP000624244">
    <property type="component" value="Unassembled WGS sequence"/>
</dbReference>
<proteinExistence type="predicted"/>
<dbReference type="AlphaFoldDB" id="A0A8H5ZD05"/>
<protein>
    <submittedName>
        <fullName evidence="2">Uncharacterized protein</fullName>
    </submittedName>
</protein>
<feature type="compositionally biased region" description="Gly residues" evidence="1">
    <location>
        <begin position="8"/>
        <end position="18"/>
    </location>
</feature>
<name>A0A8H5ZD05_COCSA</name>
<sequence>MQSDRDQNGGGGSSGGSGTSRASNAPAASRTSSTTPKLVLKSGFSAPVSHGVPSMLSTATEIGSFDDVLMDGSSGFDNTHRQTQRHRESSRILTASSTFNTPGIHSGQSHDTPRRFPYRDTQPRQSVRSMA</sequence>
<evidence type="ECO:0000313" key="2">
    <source>
        <dbReference type="EMBL" id="KAF5846967.1"/>
    </source>
</evidence>
<feature type="region of interest" description="Disordered" evidence="1">
    <location>
        <begin position="66"/>
        <end position="131"/>
    </location>
</feature>
<feature type="compositionally biased region" description="Polar residues" evidence="1">
    <location>
        <begin position="91"/>
        <end position="110"/>
    </location>
</feature>
<accession>A0A8H5ZD05</accession>
<dbReference type="EMBL" id="WNKQ01000014">
    <property type="protein sequence ID" value="KAF5846967.1"/>
    <property type="molecule type" value="Genomic_DNA"/>
</dbReference>
<organism evidence="2 3">
    <name type="scientific">Cochliobolus sativus</name>
    <name type="common">Common root rot and spot blotch fungus</name>
    <name type="synonym">Bipolaris sorokiniana</name>
    <dbReference type="NCBI Taxonomy" id="45130"/>
    <lineage>
        <taxon>Eukaryota</taxon>
        <taxon>Fungi</taxon>
        <taxon>Dikarya</taxon>
        <taxon>Ascomycota</taxon>
        <taxon>Pezizomycotina</taxon>
        <taxon>Dothideomycetes</taxon>
        <taxon>Pleosporomycetidae</taxon>
        <taxon>Pleosporales</taxon>
        <taxon>Pleosporineae</taxon>
        <taxon>Pleosporaceae</taxon>
        <taxon>Bipolaris</taxon>
    </lineage>
</organism>